<proteinExistence type="predicted"/>
<keyword evidence="4" id="KW-1185">Reference proteome</keyword>
<keyword evidence="2" id="KW-0472">Membrane</keyword>
<protein>
    <submittedName>
        <fullName evidence="3">Uncharacterized protein</fullName>
    </submittedName>
</protein>
<name>A0A6A6WZW6_9PLEO</name>
<evidence type="ECO:0000313" key="4">
    <source>
        <dbReference type="Proteomes" id="UP000799757"/>
    </source>
</evidence>
<evidence type="ECO:0000256" key="2">
    <source>
        <dbReference type="SAM" id="Phobius"/>
    </source>
</evidence>
<feature type="transmembrane region" description="Helical" evidence="2">
    <location>
        <begin position="91"/>
        <end position="109"/>
    </location>
</feature>
<feature type="region of interest" description="Disordered" evidence="1">
    <location>
        <begin position="123"/>
        <end position="190"/>
    </location>
</feature>
<dbReference type="Proteomes" id="UP000799757">
    <property type="component" value="Unassembled WGS sequence"/>
</dbReference>
<evidence type="ECO:0000256" key="1">
    <source>
        <dbReference type="SAM" id="MobiDB-lite"/>
    </source>
</evidence>
<dbReference type="EMBL" id="MU002153">
    <property type="protein sequence ID" value="KAF2789227.1"/>
    <property type="molecule type" value="Genomic_DNA"/>
</dbReference>
<keyword evidence="2" id="KW-0812">Transmembrane</keyword>
<sequence>MSTTVGDSTVVMRTLGSSSTAVAEAASLAPSTSAFSASTSLFIRTTSFTPIPTIVDDATTATSQPQSSANGPFSSTVPSTQSSHLTANAKIGIAFAVGALVVVCFGVAIQSCIKWKRKHTSASSDESNTVELAPTGREKDEKFHTAEDVGPGVQELDSVQIGGLPSPTHLAEHNLPELEENTRRISELRG</sequence>
<organism evidence="3 4">
    <name type="scientific">Melanomma pulvis-pyrius CBS 109.77</name>
    <dbReference type="NCBI Taxonomy" id="1314802"/>
    <lineage>
        <taxon>Eukaryota</taxon>
        <taxon>Fungi</taxon>
        <taxon>Dikarya</taxon>
        <taxon>Ascomycota</taxon>
        <taxon>Pezizomycotina</taxon>
        <taxon>Dothideomycetes</taxon>
        <taxon>Pleosporomycetidae</taxon>
        <taxon>Pleosporales</taxon>
        <taxon>Melanommataceae</taxon>
        <taxon>Melanomma</taxon>
    </lineage>
</organism>
<evidence type="ECO:0000313" key="3">
    <source>
        <dbReference type="EMBL" id="KAF2789227.1"/>
    </source>
</evidence>
<feature type="compositionally biased region" description="Basic and acidic residues" evidence="1">
    <location>
        <begin position="136"/>
        <end position="147"/>
    </location>
</feature>
<feature type="region of interest" description="Disordered" evidence="1">
    <location>
        <begin position="60"/>
        <end position="81"/>
    </location>
</feature>
<feature type="compositionally biased region" description="Basic and acidic residues" evidence="1">
    <location>
        <begin position="170"/>
        <end position="190"/>
    </location>
</feature>
<dbReference type="AlphaFoldDB" id="A0A6A6WZW6"/>
<keyword evidence="2" id="KW-1133">Transmembrane helix</keyword>
<reference evidence="3" key="1">
    <citation type="journal article" date="2020" name="Stud. Mycol.">
        <title>101 Dothideomycetes genomes: a test case for predicting lifestyles and emergence of pathogens.</title>
        <authorList>
            <person name="Haridas S."/>
            <person name="Albert R."/>
            <person name="Binder M."/>
            <person name="Bloem J."/>
            <person name="Labutti K."/>
            <person name="Salamov A."/>
            <person name="Andreopoulos B."/>
            <person name="Baker S."/>
            <person name="Barry K."/>
            <person name="Bills G."/>
            <person name="Bluhm B."/>
            <person name="Cannon C."/>
            <person name="Castanera R."/>
            <person name="Culley D."/>
            <person name="Daum C."/>
            <person name="Ezra D."/>
            <person name="Gonzalez J."/>
            <person name="Henrissat B."/>
            <person name="Kuo A."/>
            <person name="Liang C."/>
            <person name="Lipzen A."/>
            <person name="Lutzoni F."/>
            <person name="Magnuson J."/>
            <person name="Mondo S."/>
            <person name="Nolan M."/>
            <person name="Ohm R."/>
            <person name="Pangilinan J."/>
            <person name="Park H.-J."/>
            <person name="Ramirez L."/>
            <person name="Alfaro M."/>
            <person name="Sun H."/>
            <person name="Tritt A."/>
            <person name="Yoshinaga Y."/>
            <person name="Zwiers L.-H."/>
            <person name="Turgeon B."/>
            <person name="Goodwin S."/>
            <person name="Spatafora J."/>
            <person name="Crous P."/>
            <person name="Grigoriev I."/>
        </authorList>
    </citation>
    <scope>NUCLEOTIDE SEQUENCE</scope>
    <source>
        <strain evidence="3">CBS 109.77</strain>
    </source>
</reference>
<gene>
    <name evidence="3" type="ORF">K505DRAFT_365796</name>
</gene>
<accession>A0A6A6WZW6</accession>